<gene>
    <name evidence="2" type="ORF">HO133_007265</name>
</gene>
<proteinExistence type="predicted"/>
<dbReference type="EMBL" id="JACCJB010000003">
    <property type="protein sequence ID" value="KAF6229150.1"/>
    <property type="molecule type" value="Genomic_DNA"/>
</dbReference>
<comment type="caution">
    <text evidence="2">The sequence shown here is derived from an EMBL/GenBank/DDBJ whole genome shotgun (WGS) entry which is preliminary data.</text>
</comment>
<reference evidence="2 3" key="1">
    <citation type="journal article" date="2020" name="Genomics">
        <title>Complete, high-quality genomes from long-read metagenomic sequencing of two wolf lichen thalli reveals enigmatic genome architecture.</title>
        <authorList>
            <person name="McKenzie S.K."/>
            <person name="Walston R.F."/>
            <person name="Allen J.L."/>
        </authorList>
    </citation>
    <scope>NUCLEOTIDE SEQUENCE [LARGE SCALE GENOMIC DNA]</scope>
    <source>
        <strain evidence="2">WasteWater1</strain>
    </source>
</reference>
<dbReference type="AlphaFoldDB" id="A0A8H6FIG5"/>
<evidence type="ECO:0000313" key="2">
    <source>
        <dbReference type="EMBL" id="KAF6229150.1"/>
    </source>
</evidence>
<evidence type="ECO:0000313" key="3">
    <source>
        <dbReference type="Proteomes" id="UP000593566"/>
    </source>
</evidence>
<keyword evidence="3" id="KW-1185">Reference proteome</keyword>
<name>A0A8H6FIG5_9LECA</name>
<dbReference type="Proteomes" id="UP000593566">
    <property type="component" value="Unassembled WGS sequence"/>
</dbReference>
<organism evidence="2 3">
    <name type="scientific">Letharia lupina</name>
    <dbReference type="NCBI Taxonomy" id="560253"/>
    <lineage>
        <taxon>Eukaryota</taxon>
        <taxon>Fungi</taxon>
        <taxon>Dikarya</taxon>
        <taxon>Ascomycota</taxon>
        <taxon>Pezizomycotina</taxon>
        <taxon>Lecanoromycetes</taxon>
        <taxon>OSLEUM clade</taxon>
        <taxon>Lecanoromycetidae</taxon>
        <taxon>Lecanorales</taxon>
        <taxon>Lecanorineae</taxon>
        <taxon>Parmeliaceae</taxon>
        <taxon>Letharia</taxon>
    </lineage>
</organism>
<sequence length="137" mass="14873">MAKGTVGQWRVGEYERSEELQVAVNGMTAPLLSARNRDGSVLTTYANDDSGLERHKRLNKAYIKELENRGLLDDEDPHTIQESSEVAGTDNAYPASSSSESEILPEAALFAPSKTESEMSEDDLPRATGNGLNTATK</sequence>
<evidence type="ECO:0000256" key="1">
    <source>
        <dbReference type="SAM" id="MobiDB-lite"/>
    </source>
</evidence>
<protein>
    <submittedName>
        <fullName evidence="2">Uncharacterized protein</fullName>
    </submittedName>
</protein>
<dbReference type="RefSeq" id="XP_037156792.1">
    <property type="nucleotide sequence ID" value="XM_037298157.1"/>
</dbReference>
<feature type="region of interest" description="Disordered" evidence="1">
    <location>
        <begin position="69"/>
        <end position="137"/>
    </location>
</feature>
<accession>A0A8H6FIG5</accession>
<dbReference type="GeneID" id="59335664"/>